<sequence length="597" mass="65215">MPRPWQFAPHDRGIITRLTREMQCSPLLAQVLASRGYESGDEANAFLVAKIGDLHDPGLLPGVSEAADRIVSAVKAGRRVTIYGDYDVDGVTSTSILWHCLQLSGAKVDYYIPCRLEEGYGLNLDALRTLHEEDPERLVITVDCGICSTEEADLAAQLGLELIITDHHTMDDELPRAACLVHPRLEEGAYPFPDLCGAGVAFKLAWAICQRLGDGGKASPRMREYLKFAVGLAAIGTIADVVPLVGENRIIVRYGLATLLEKCTPGLTFLMQVAGMQRAKSLTAEDIAFGIGPRINAAGRLGQARLAVELFTTDNETRAAQLAQYVDRLNKDRQTVERKIFRQAKELVEENEDWQDAAALVLAHPEWHPGVIGIVASRVCERFERPTVMIALNDEEGVGQGSARTYADFDLHTALTACRDRLLTFGGHKAAAGLRISKSEIDAFREEFARQVASSHQNGRPEVPLRIDAEVSLNDLNHRAVKELEHLGPFGCKHRRPVFAATGVELAEPPKRMGGGDRHLSLRVKQHNKVLRAVAFGKGDWAEELEAHGGPISICFSAGLNSYRGYESVELQLIDWQAEAAGRNAKSAATAVTSPTA</sequence>
<keyword evidence="3" id="KW-0540">Nuclease</keyword>
<feature type="domain" description="DDH" evidence="6">
    <location>
        <begin position="79"/>
        <end position="212"/>
    </location>
</feature>
<evidence type="ECO:0000256" key="3">
    <source>
        <dbReference type="ARBA" id="ARBA00022722"/>
    </source>
</evidence>
<dbReference type="PANTHER" id="PTHR30255:SF2">
    <property type="entry name" value="SINGLE-STRANDED-DNA-SPECIFIC EXONUCLEASE RECJ"/>
    <property type="match status" value="1"/>
</dbReference>
<evidence type="ECO:0000313" key="9">
    <source>
        <dbReference type="EMBL" id="QDU38503.1"/>
    </source>
</evidence>
<keyword evidence="5 9" id="KW-0269">Exonuclease</keyword>
<dbReference type="InterPro" id="IPR003156">
    <property type="entry name" value="DHHA1_dom"/>
</dbReference>
<evidence type="ECO:0000256" key="4">
    <source>
        <dbReference type="ARBA" id="ARBA00022801"/>
    </source>
</evidence>
<reference evidence="9 10" key="1">
    <citation type="submission" date="2019-02" db="EMBL/GenBank/DDBJ databases">
        <title>Deep-cultivation of Planctomycetes and their phenomic and genomic characterization uncovers novel biology.</title>
        <authorList>
            <person name="Wiegand S."/>
            <person name="Jogler M."/>
            <person name="Boedeker C."/>
            <person name="Pinto D."/>
            <person name="Vollmers J."/>
            <person name="Rivas-Marin E."/>
            <person name="Kohn T."/>
            <person name="Peeters S.H."/>
            <person name="Heuer A."/>
            <person name="Rast P."/>
            <person name="Oberbeckmann S."/>
            <person name="Bunk B."/>
            <person name="Jeske O."/>
            <person name="Meyerdierks A."/>
            <person name="Storesund J.E."/>
            <person name="Kallscheuer N."/>
            <person name="Luecker S."/>
            <person name="Lage O.M."/>
            <person name="Pohl T."/>
            <person name="Merkel B.J."/>
            <person name="Hornburger P."/>
            <person name="Mueller R.-W."/>
            <person name="Bruemmer F."/>
            <person name="Labrenz M."/>
            <person name="Spormann A.M."/>
            <person name="Op den Camp H."/>
            <person name="Overmann J."/>
            <person name="Amann R."/>
            <person name="Jetten M.S.M."/>
            <person name="Mascher T."/>
            <person name="Medema M.H."/>
            <person name="Devos D.P."/>
            <person name="Kaster A.-K."/>
            <person name="Ovreas L."/>
            <person name="Rohde M."/>
            <person name="Galperin M.Y."/>
            <person name="Jogler C."/>
        </authorList>
    </citation>
    <scope>NUCLEOTIDE SEQUENCE [LARGE SCALE GENOMIC DNA]</scope>
    <source>
        <strain evidence="9 10">Mal4</strain>
    </source>
</reference>
<dbReference type="KEGG" id="mri:Mal4_28310"/>
<evidence type="ECO:0000259" key="8">
    <source>
        <dbReference type="Pfam" id="PF17768"/>
    </source>
</evidence>
<dbReference type="GO" id="GO:0006281">
    <property type="term" value="P:DNA repair"/>
    <property type="evidence" value="ECO:0007669"/>
    <property type="project" value="InterPro"/>
</dbReference>
<dbReference type="GO" id="GO:0006310">
    <property type="term" value="P:DNA recombination"/>
    <property type="evidence" value="ECO:0007669"/>
    <property type="project" value="InterPro"/>
</dbReference>
<protein>
    <recommendedName>
        <fullName evidence="2">Single-stranded-DNA-specific exonuclease RecJ</fullName>
    </recommendedName>
</protein>
<dbReference type="Gene3D" id="3.90.1640.30">
    <property type="match status" value="1"/>
</dbReference>
<dbReference type="RefSeq" id="WP_145369778.1">
    <property type="nucleotide sequence ID" value="NZ_CP036275.1"/>
</dbReference>
<keyword evidence="4 9" id="KW-0378">Hydrolase</keyword>
<evidence type="ECO:0000256" key="5">
    <source>
        <dbReference type="ARBA" id="ARBA00022839"/>
    </source>
</evidence>
<keyword evidence="10" id="KW-1185">Reference proteome</keyword>
<proteinExistence type="inferred from homology"/>
<dbReference type="GO" id="GO:0003676">
    <property type="term" value="F:nucleic acid binding"/>
    <property type="evidence" value="ECO:0007669"/>
    <property type="project" value="InterPro"/>
</dbReference>
<dbReference type="InterPro" id="IPR051673">
    <property type="entry name" value="SSDNA_exonuclease_RecJ"/>
</dbReference>
<dbReference type="InterPro" id="IPR038763">
    <property type="entry name" value="DHH_sf"/>
</dbReference>
<feature type="domain" description="DHHA1" evidence="7">
    <location>
        <begin position="359"/>
        <end position="452"/>
    </location>
</feature>
<evidence type="ECO:0000256" key="1">
    <source>
        <dbReference type="ARBA" id="ARBA00005915"/>
    </source>
</evidence>
<dbReference type="Pfam" id="PF17768">
    <property type="entry name" value="RecJ_OB"/>
    <property type="match status" value="1"/>
</dbReference>
<organism evidence="9 10">
    <name type="scientific">Maioricimonas rarisocia</name>
    <dbReference type="NCBI Taxonomy" id="2528026"/>
    <lineage>
        <taxon>Bacteria</taxon>
        <taxon>Pseudomonadati</taxon>
        <taxon>Planctomycetota</taxon>
        <taxon>Planctomycetia</taxon>
        <taxon>Planctomycetales</taxon>
        <taxon>Planctomycetaceae</taxon>
        <taxon>Maioricimonas</taxon>
    </lineage>
</organism>
<accession>A0A517Z7P1</accession>
<comment type="similarity">
    <text evidence="1">Belongs to the RecJ family.</text>
</comment>
<evidence type="ECO:0000313" key="10">
    <source>
        <dbReference type="Proteomes" id="UP000320496"/>
    </source>
</evidence>
<evidence type="ECO:0000259" key="6">
    <source>
        <dbReference type="Pfam" id="PF01368"/>
    </source>
</evidence>
<dbReference type="InterPro" id="IPR001667">
    <property type="entry name" value="DDH_dom"/>
</dbReference>
<dbReference type="Proteomes" id="UP000320496">
    <property type="component" value="Chromosome"/>
</dbReference>
<dbReference type="NCBIfam" id="TIGR00644">
    <property type="entry name" value="recJ"/>
    <property type="match status" value="1"/>
</dbReference>
<evidence type="ECO:0000256" key="2">
    <source>
        <dbReference type="ARBA" id="ARBA00019841"/>
    </source>
</evidence>
<evidence type="ECO:0000259" key="7">
    <source>
        <dbReference type="Pfam" id="PF02272"/>
    </source>
</evidence>
<dbReference type="GO" id="GO:0008409">
    <property type="term" value="F:5'-3' exonuclease activity"/>
    <property type="evidence" value="ECO:0007669"/>
    <property type="project" value="InterPro"/>
</dbReference>
<name>A0A517Z7P1_9PLAN</name>
<feature type="domain" description="RecJ OB" evidence="8">
    <location>
        <begin position="467"/>
        <end position="575"/>
    </location>
</feature>
<dbReference type="EMBL" id="CP036275">
    <property type="protein sequence ID" value="QDU38503.1"/>
    <property type="molecule type" value="Genomic_DNA"/>
</dbReference>
<dbReference type="OrthoDB" id="9809852at2"/>
<dbReference type="Pfam" id="PF02272">
    <property type="entry name" value="DHHA1"/>
    <property type="match status" value="1"/>
</dbReference>
<dbReference type="Pfam" id="PF01368">
    <property type="entry name" value="DHH"/>
    <property type="match status" value="1"/>
</dbReference>
<gene>
    <name evidence="9" type="primary">recJ</name>
    <name evidence="9" type="ORF">Mal4_28310</name>
</gene>
<dbReference type="AlphaFoldDB" id="A0A517Z7P1"/>
<dbReference type="Gene3D" id="3.10.310.30">
    <property type="match status" value="1"/>
</dbReference>
<dbReference type="InterPro" id="IPR041122">
    <property type="entry name" value="RecJ_OB"/>
</dbReference>
<dbReference type="SUPFAM" id="SSF64182">
    <property type="entry name" value="DHH phosphoesterases"/>
    <property type="match status" value="1"/>
</dbReference>
<dbReference type="InterPro" id="IPR004610">
    <property type="entry name" value="RecJ"/>
</dbReference>
<dbReference type="PANTHER" id="PTHR30255">
    <property type="entry name" value="SINGLE-STRANDED-DNA-SPECIFIC EXONUCLEASE RECJ"/>
    <property type="match status" value="1"/>
</dbReference>